<proteinExistence type="predicted"/>
<keyword evidence="2" id="KW-1185">Reference proteome</keyword>
<sequence>MKSALNLVSKKFKLVPFAMFETSIDDMIIFIKKENLQIISSLFSKALRILTVENYKPGVRFLKCLSSNSLRS</sequence>
<protein>
    <submittedName>
        <fullName evidence="1">Uncharacterized protein</fullName>
    </submittedName>
</protein>
<evidence type="ECO:0000313" key="2">
    <source>
        <dbReference type="Proteomes" id="UP000248987"/>
    </source>
</evidence>
<gene>
    <name evidence="1" type="ORF">LX77_01470</name>
</gene>
<dbReference type="EMBL" id="QLLQ01000004">
    <property type="protein sequence ID" value="RAJ25169.1"/>
    <property type="molecule type" value="Genomic_DNA"/>
</dbReference>
<reference evidence="1 2" key="1">
    <citation type="submission" date="2018-06" db="EMBL/GenBank/DDBJ databases">
        <title>Genomic Encyclopedia of Archaeal and Bacterial Type Strains, Phase II (KMG-II): from individual species to whole genera.</title>
        <authorList>
            <person name="Goeker M."/>
        </authorList>
    </citation>
    <scope>NUCLEOTIDE SEQUENCE [LARGE SCALE GENOMIC DNA]</scope>
    <source>
        <strain evidence="1 2">DSM 12408</strain>
    </source>
</reference>
<accession>A0A327S7Y8</accession>
<dbReference type="Proteomes" id="UP000248987">
    <property type="component" value="Unassembled WGS sequence"/>
</dbReference>
<name>A0A327S7Y8_9FLAO</name>
<organism evidence="1 2">
    <name type="scientific">Gelidibacter algens</name>
    <dbReference type="NCBI Taxonomy" id="49280"/>
    <lineage>
        <taxon>Bacteria</taxon>
        <taxon>Pseudomonadati</taxon>
        <taxon>Bacteroidota</taxon>
        <taxon>Flavobacteriia</taxon>
        <taxon>Flavobacteriales</taxon>
        <taxon>Flavobacteriaceae</taxon>
        <taxon>Gelidibacter</taxon>
    </lineage>
</organism>
<comment type="caution">
    <text evidence="1">The sequence shown here is derived from an EMBL/GenBank/DDBJ whole genome shotgun (WGS) entry which is preliminary data.</text>
</comment>
<evidence type="ECO:0000313" key="1">
    <source>
        <dbReference type="EMBL" id="RAJ25169.1"/>
    </source>
</evidence>
<dbReference type="AlphaFoldDB" id="A0A327S7Y8"/>